<proteinExistence type="predicted"/>
<organism evidence="2 4">
    <name type="scientific">Iodidimonas gelatinilytica</name>
    <dbReference type="NCBI Taxonomy" id="1236966"/>
    <lineage>
        <taxon>Bacteria</taxon>
        <taxon>Pseudomonadati</taxon>
        <taxon>Pseudomonadota</taxon>
        <taxon>Alphaproteobacteria</taxon>
        <taxon>Iodidimonadales</taxon>
        <taxon>Iodidimonadaceae</taxon>
        <taxon>Iodidimonas</taxon>
    </lineage>
</organism>
<comment type="caution">
    <text evidence="2">The sequence shown here is derived from an EMBL/GenBank/DDBJ whole genome shotgun (WGS) entry which is preliminary data.</text>
</comment>
<evidence type="ECO:0000313" key="4">
    <source>
        <dbReference type="Proteomes" id="UP000322084"/>
    </source>
</evidence>
<accession>A0A5A7MTE4</accession>
<evidence type="ECO:0000313" key="5">
    <source>
        <dbReference type="Proteomes" id="UP000325187"/>
    </source>
</evidence>
<accession>A0A5A7MX81</accession>
<dbReference type="EMBL" id="BKCL01000005">
    <property type="protein sequence ID" value="GEQ98129.1"/>
    <property type="molecule type" value="Genomic_DNA"/>
</dbReference>
<gene>
    <name evidence="2" type="ORF">JCM17844_17660</name>
    <name evidence="3" type="ORF">JCM17845_13140</name>
</gene>
<dbReference type="EMBL" id="BKCM01000005">
    <property type="protein sequence ID" value="GER00691.1"/>
    <property type="molecule type" value="Genomic_DNA"/>
</dbReference>
<dbReference type="InterPro" id="IPR054193">
    <property type="entry name" value="DUF6898"/>
</dbReference>
<reference evidence="4 5" key="1">
    <citation type="submission" date="2019-09" db="EMBL/GenBank/DDBJ databases">
        <title>NBRP : Genome information of microbial organism related human and environment.</title>
        <authorList>
            <person name="Hattori M."/>
            <person name="Oshima K."/>
            <person name="Inaba H."/>
            <person name="Suda W."/>
            <person name="Sakamoto M."/>
            <person name="Iino T."/>
            <person name="Kitahara M."/>
            <person name="Oshida Y."/>
            <person name="Iida T."/>
            <person name="Kudo T."/>
            <person name="Itoh T."/>
            <person name="Ohkuma M."/>
        </authorList>
    </citation>
    <scope>NUCLEOTIDE SEQUENCE [LARGE SCALE GENOMIC DNA]</scope>
    <source>
        <strain evidence="2 4">Hi-2</strain>
        <strain evidence="3 5">Mie-1</strain>
    </source>
</reference>
<dbReference type="Proteomes" id="UP000322084">
    <property type="component" value="Unassembled WGS sequence"/>
</dbReference>
<dbReference type="Proteomes" id="UP000325187">
    <property type="component" value="Unassembled WGS sequence"/>
</dbReference>
<dbReference type="Pfam" id="PF21839">
    <property type="entry name" value="DUF6898"/>
    <property type="match status" value="1"/>
</dbReference>
<evidence type="ECO:0000313" key="3">
    <source>
        <dbReference type="EMBL" id="GER00691.1"/>
    </source>
</evidence>
<evidence type="ECO:0000313" key="2">
    <source>
        <dbReference type="EMBL" id="GEQ98129.1"/>
    </source>
</evidence>
<keyword evidence="5" id="KW-1185">Reference proteome</keyword>
<feature type="domain" description="DUF6898" evidence="1">
    <location>
        <begin position="5"/>
        <end position="58"/>
    </location>
</feature>
<name>A0A5A7MTE4_9PROT</name>
<sequence length="72" mass="7798">MTKNQGYIVEFIQTGGHLKVTAVDPETGTEATIIGDPNASRQELTDLAARKLVYILNKSEAADQDNRPGIIV</sequence>
<dbReference type="AlphaFoldDB" id="A0A5A7MTE4"/>
<evidence type="ECO:0000259" key="1">
    <source>
        <dbReference type="Pfam" id="PF21839"/>
    </source>
</evidence>
<protein>
    <recommendedName>
        <fullName evidence="1">DUF6898 domain-containing protein</fullName>
    </recommendedName>
</protein>
<dbReference type="RefSeq" id="WP_150000487.1">
    <property type="nucleotide sequence ID" value="NZ_BKCL01000005.1"/>
</dbReference>